<feature type="region of interest" description="Disordered" evidence="3">
    <location>
        <begin position="1"/>
        <end position="34"/>
    </location>
</feature>
<evidence type="ECO:0000256" key="3">
    <source>
        <dbReference type="SAM" id="MobiDB-lite"/>
    </source>
</evidence>
<dbReference type="OrthoDB" id="10252174at2759"/>
<dbReference type="InterPro" id="IPR026581">
    <property type="entry name" value="TCP10L/CENPJ"/>
</dbReference>
<name>A0A1J4JWG4_9EUKA</name>
<accession>A0A1J4JWG4</accession>
<feature type="compositionally biased region" description="Basic residues" evidence="3">
    <location>
        <begin position="217"/>
        <end position="242"/>
    </location>
</feature>
<sequence length="457" mass="52539">MDGLYLLSPLPNSSRNIDLNQNASDYDEEEDEEEEEAIVLAEIAKEKQMLREKQKKKETQETTIDEQNDQIVTKINTASKVGDSEEDIQQIRIDANKIKKIKKIRRRDAIDQITQTNEANSLCGSTQTEITENSLQGNEIINEFIPKYQENEFHIDSQIERIENAIQKLGELTNNCNNLNDTNEQEFITELNNNFNGNNITDHLGSLSKIEMTETPKKKKKRKTRGKLKKKNSKPKKKSTFTRPMRRLSPKMSYENFEYSFVDKKKNNHKIPTGSPRDPIVLRSGYPIVFDYEPKDPIRREKTPHGPLKTFYKNGDCKMEFQDGSIRVFHREKIFTYYPNGDKQLEFCDGVNAYRYQSNGSVEFRCPDNTLIYFFPNGQIEEHFSNGETKIRFPDRSVMKISPDKSCVFKDKNGKTKKGKIMVSVSSSSPDTPPPPSTPISQASTPTNSQRAFSPTS</sequence>
<organism evidence="4 5">
    <name type="scientific">Tritrichomonas foetus</name>
    <dbReference type="NCBI Taxonomy" id="1144522"/>
    <lineage>
        <taxon>Eukaryota</taxon>
        <taxon>Metamonada</taxon>
        <taxon>Parabasalia</taxon>
        <taxon>Tritrichomonadida</taxon>
        <taxon>Tritrichomonadidae</taxon>
        <taxon>Tritrichomonas</taxon>
    </lineage>
</organism>
<dbReference type="Proteomes" id="UP000179807">
    <property type="component" value="Unassembled WGS sequence"/>
</dbReference>
<gene>
    <name evidence="4" type="ORF">TRFO_31497</name>
</gene>
<comment type="similarity">
    <text evidence="1">Belongs to the TCP10 family.</text>
</comment>
<proteinExistence type="inferred from homology"/>
<dbReference type="AlphaFoldDB" id="A0A1J4JWG4"/>
<dbReference type="EMBL" id="MLAK01000903">
    <property type="protein sequence ID" value="OHT01629.1"/>
    <property type="molecule type" value="Genomic_DNA"/>
</dbReference>
<dbReference type="Gene3D" id="2.60.450.20">
    <property type="match status" value="1"/>
</dbReference>
<comment type="caution">
    <text evidence="4">The sequence shown here is derived from an EMBL/GenBank/DDBJ whole genome shotgun (WGS) entry which is preliminary data.</text>
</comment>
<evidence type="ECO:0008006" key="6">
    <source>
        <dbReference type="Google" id="ProtNLM"/>
    </source>
</evidence>
<evidence type="ECO:0000256" key="1">
    <source>
        <dbReference type="ARBA" id="ARBA00005627"/>
    </source>
</evidence>
<dbReference type="PANTHER" id="PTHR10331">
    <property type="entry name" value="T COMPLEX PROTEIN 10"/>
    <property type="match status" value="1"/>
</dbReference>
<dbReference type="GeneID" id="94842669"/>
<evidence type="ECO:0000313" key="4">
    <source>
        <dbReference type="EMBL" id="OHT01629.1"/>
    </source>
</evidence>
<feature type="compositionally biased region" description="Acidic residues" evidence="3">
    <location>
        <begin position="25"/>
        <end position="34"/>
    </location>
</feature>
<dbReference type="VEuPathDB" id="TrichDB:TRFO_31497"/>
<evidence type="ECO:0000256" key="2">
    <source>
        <dbReference type="SAM" id="Coils"/>
    </source>
</evidence>
<feature type="coiled-coil region" evidence="2">
    <location>
        <begin position="155"/>
        <end position="182"/>
    </location>
</feature>
<feature type="region of interest" description="Disordered" evidence="3">
    <location>
        <begin position="411"/>
        <end position="457"/>
    </location>
</feature>
<evidence type="ECO:0000313" key="5">
    <source>
        <dbReference type="Proteomes" id="UP000179807"/>
    </source>
</evidence>
<feature type="compositionally biased region" description="Polar residues" evidence="3">
    <location>
        <begin position="10"/>
        <end position="24"/>
    </location>
</feature>
<protein>
    <recommendedName>
        <fullName evidence="6">Centromere protein J C-terminal domain-containing protein</fullName>
    </recommendedName>
</protein>
<dbReference type="RefSeq" id="XP_068354765.1">
    <property type="nucleotide sequence ID" value="XM_068507965.1"/>
</dbReference>
<reference evidence="4" key="1">
    <citation type="submission" date="2016-10" db="EMBL/GenBank/DDBJ databases">
        <authorList>
            <person name="Benchimol M."/>
            <person name="Almeida L.G."/>
            <person name="Vasconcelos A.T."/>
            <person name="Perreira-Neves A."/>
            <person name="Rosa I.A."/>
            <person name="Tasca T."/>
            <person name="Bogo M.R."/>
            <person name="de Souza W."/>
        </authorList>
    </citation>
    <scope>NUCLEOTIDE SEQUENCE [LARGE SCALE GENOMIC DNA]</scope>
    <source>
        <strain evidence="4">K</strain>
    </source>
</reference>
<dbReference type="PANTHER" id="PTHR10331:SF6">
    <property type="entry name" value="SPINDLE ASSEMBLY ABNORMAL 4"/>
    <property type="match status" value="1"/>
</dbReference>
<feature type="region of interest" description="Disordered" evidence="3">
    <location>
        <begin position="207"/>
        <end position="242"/>
    </location>
</feature>
<keyword evidence="2" id="KW-0175">Coiled coil</keyword>
<dbReference type="InterPro" id="IPR047002">
    <property type="entry name" value="Tcp10_C_sf"/>
</dbReference>
<feature type="compositionally biased region" description="Polar residues" evidence="3">
    <location>
        <begin position="448"/>
        <end position="457"/>
    </location>
</feature>
<keyword evidence="5" id="KW-1185">Reference proteome</keyword>